<feature type="repeat" description="CSPG" evidence="8">
    <location>
        <begin position="1224"/>
        <end position="1322"/>
    </location>
</feature>
<dbReference type="GO" id="GO:0007155">
    <property type="term" value="P:cell adhesion"/>
    <property type="evidence" value="ECO:0007669"/>
    <property type="project" value="UniProtKB-KW"/>
</dbReference>
<dbReference type="PROSITE" id="PS51854">
    <property type="entry name" value="CSPG"/>
    <property type="match status" value="11"/>
</dbReference>
<dbReference type="Gene3D" id="2.60.40.2030">
    <property type="match status" value="5"/>
</dbReference>
<dbReference type="PANTHER" id="PTHR45739:SF8">
    <property type="entry name" value="FRAS1-RELATED EXTRACELLULAR MATRIX PROTEIN 1"/>
    <property type="match status" value="1"/>
</dbReference>
<accession>A0AAD9V070</accession>
<keyword evidence="9" id="KW-1133">Transmembrane helix</keyword>
<feature type="transmembrane region" description="Helical" evidence="9">
    <location>
        <begin position="2995"/>
        <end position="3017"/>
    </location>
</feature>
<dbReference type="InterPro" id="IPR003644">
    <property type="entry name" value="Calx_beta"/>
</dbReference>
<evidence type="ECO:0000256" key="9">
    <source>
        <dbReference type="SAM" id="Phobius"/>
    </source>
</evidence>
<evidence type="ECO:0000259" key="10">
    <source>
        <dbReference type="SMART" id="SM00237"/>
    </source>
</evidence>
<feature type="repeat" description="CSPG" evidence="8">
    <location>
        <begin position="987"/>
        <end position="1089"/>
    </location>
</feature>
<feature type="repeat" description="CSPG" evidence="8">
    <location>
        <begin position="484"/>
        <end position="604"/>
    </location>
</feature>
<proteinExistence type="inferred from homology"/>
<evidence type="ECO:0000313" key="11">
    <source>
        <dbReference type="EMBL" id="KAK2555980.1"/>
    </source>
</evidence>
<reference evidence="11" key="1">
    <citation type="journal article" date="2023" name="G3 (Bethesda)">
        <title>Whole genome assembly and annotation of the endangered Caribbean coral Acropora cervicornis.</title>
        <authorList>
            <person name="Selwyn J.D."/>
            <person name="Vollmer S.V."/>
        </authorList>
    </citation>
    <scope>NUCLEOTIDE SEQUENCE</scope>
    <source>
        <strain evidence="11">K2</strain>
    </source>
</reference>
<evidence type="ECO:0000256" key="3">
    <source>
        <dbReference type="ARBA" id="ARBA00022729"/>
    </source>
</evidence>
<feature type="repeat" description="CSPG" evidence="8">
    <location>
        <begin position="254"/>
        <end position="350"/>
    </location>
</feature>
<feature type="domain" description="Calx-beta" evidence="10">
    <location>
        <begin position="1683"/>
        <end position="1782"/>
    </location>
</feature>
<keyword evidence="9" id="KW-0472">Membrane</keyword>
<keyword evidence="9" id="KW-0812">Transmembrane</keyword>
<comment type="similarity">
    <text evidence="1">Belongs to the FRAS1 family.</text>
</comment>
<evidence type="ECO:0000313" key="12">
    <source>
        <dbReference type="Proteomes" id="UP001249851"/>
    </source>
</evidence>
<feature type="repeat" description="CSPG" evidence="8">
    <location>
        <begin position="1577"/>
        <end position="1676"/>
    </location>
</feature>
<dbReference type="GO" id="GO:0009653">
    <property type="term" value="P:anatomical structure morphogenesis"/>
    <property type="evidence" value="ECO:0007669"/>
    <property type="project" value="TreeGrafter"/>
</dbReference>
<dbReference type="Pfam" id="PF19309">
    <property type="entry name" value="Frem_N"/>
    <property type="match status" value="1"/>
</dbReference>
<comment type="caution">
    <text evidence="11">The sequence shown here is derived from an EMBL/GenBank/DDBJ whole genome shotgun (WGS) entry which is preliminary data.</text>
</comment>
<dbReference type="Proteomes" id="UP001249851">
    <property type="component" value="Unassembled WGS sequence"/>
</dbReference>
<sequence length="3049" mass="341735">MDFATSLVFIVYLLEHVFYCNGFARVAKISTITVELGRSVFVDPVRDLQITHPESSLCRVAVLRSDPLSQRVGFLTPDTFPCGFSFGDVQYSHLGSILFMQDFVKLQIRVDTNKETRLIPLNLRVTVSFTNMEIVKKNEPIKVLQLGGTSSGINSEVLQFKQDRTKSCSVTLLDTSIPRYGKLVNLTITHGNPFQFDCQEFLQSNIRYKHLKLSSSNRDFIPAVVEMVDQETGRIEREFFQIMVRILFAHSNQRPVASFESSHTVEVSQYSLAPITSDILAATDTETETGDIIFNITQALQPGEGSLENTDDPYQPLTAFYQRDIEQLKIAYRPPSVQSKKLRMFQVVLESVDTEGAKSEQILLLIMVKPTNNKAPVVTKNTGLSLLEGQSRNLTEELNLAIADKDNLNDVRVQVISGLRHGELRILGHKVRTFMATDLQMPVIVYHHDDSDTYSDNVIFQMSDGKHQVTFLFPITIAPVDDTAPILVRNTGLVLDEGAVALIDEYLLSATDVDSGDNMILFKLVAISQLQENQGSALFHDSRVGVLCLRSRAAPPDDTWVLQGDGFYEKNVTQFSQFDINNRRLHYRHLGGEYFHDEISFVLLDQAENPNTSPIKTFQVTIRRVDDLPPTLFPGCPLEITAEEYGLTFLNEDDLLYTDGDSNDDELMYLVTEGPYFIDENRNTSSFAGEIVLARTKSKALKFSQLQVRHRKVAFKSADTELGTRTRYAQFVFSVSDPSGNAVNNQVFRIVLRPVNNQAPRAIVKPLNVTELSEAALSNEQLKVYDADTPDRNLSFTVIAVPRYGILLKDDREMQTLDTFTVQDLATSRISYEHLIKGEASDEIEMTVDDRAQRTTFVLEIFITPQKPNITGHVFNMTVRVKEHSRGAIKMHTTSQIRDDPEIRLRIVTPPRVGRILREGKSSHVFSVQDLERGLIFYEHTGRETGLRGDIDHFNLTLLNETEAWIREGRSYEGVEVVTMILPVDSEPPTVRIQQLVVQEGGSAKLTSRHLTITDPDTPDSAVSCTIDVQPTVGFLENATPSPGSEISNAGKRVTSFTIDDIRLGNLKYVQNVFKGTEPTMDWIAFSCSDGKNSSPRNLLKIAIEPQNDEEPQMFTRDFVVEEGDEMIIDVTVLNAADADQPLDELFFQIVTPPRHGVIIDRKNGATSPVTEFSLTQITKVASIVYQHDGSESTEDSFVLCVSDDKHNTTRTIPVFIIPVDDEKPSLSVNSGLRIEAAGETKMITPNNLQAQDVDSPPDNITFLVRSPPRAGKLMRIKSDGAAEILRENGRFTQKDIKERLILYSHDARTPNERDHIKFDLTDGKNTRINQDFYVEINPGDRIHPAVINKGMLLAQNSQMIISTDLLTTSDVGSDNAKLQYLLIKQPLKGRLEHLDFPGKPVTSFTQLDLAANKIAYVHTSADEVTADGFDFEVSDGTNKVVRRFLVTLIDIENKKPVLTLSKLVVKEGESVLITPFELRAEDQDTPAEHLVYTVTRLPMHGWILKGALPSRVFSQEDINLNQISYAHDGTEVKKDSFQISVSDGTHNEFYVFPDVKNAVREGHEILITILPVDNQIPQLVVNRGATSLHTLASNQLGFVIRSTSLKAEDLDSDNSELRYTVTYPPINGLLVAKGRFHSNTSLTNFTQAEIDSGNLTYVLYNESNATNDAFDFEVSDPAGNKLGYQRFSLTWAWVMLERVDYEIKERDGVLRIAIFRRGYLGEASFVRMSVTGFTATSGEDFSLLGSTHVHFSPGQSRAEFRLRVEDDGRYEGYETLKVGLISPQMCVIREPSSAYVAILDPEDVPSVEVVRSQIVVEENVGQVRVPLRRTGDASQGLLVTCLTTSRIEEGWATGTMPSAILSYSDFISRPGNKDNVIIFKKGETSKDCLVSIIDDSLYEHEEKFYVTVLSHLGSRINNRRNTTVVVISPDQKDEPKMFFDPPRYSVDESVGKFVVTLRRTGTDLSKSSSVFVRSRQTNPTSATAGEDYTPVIHVVNFSPYTERQTIEVAIRDDQGLPRVEGTEEFELVLRTPINSRIAEPSKAIIAINDISSDLPTVQFVKSSYSISEETGTFFAVLMRTGDLSYTSSVRCYTRSMTALVEQDFQERPDRDESIVVFNRGENRKSCPLRVVDDFRFEGKESVSLRLRSMNRETRIGERNLSVITIEDTEDKPVIQFTKERLYVIGPVLSGTSTEATILVKRTGDPTARLKVRVYTLDGSARAERDYLPTTEIVELFGDNSSHVIRIKILYDKKRRIRRAFTVHLTEDYSGEGDLGTKKVIVYIEQPSSNPAVTFPLPPRVVSLLDYDDVSAAEPQIISGYPVICVTACDPKHPRYAETGSVCSTQRINNTLTQFRWQVGKELKDLTAGTFFTRTDRITLDGIYLIPGSQVRCVARAVSDRSELGLESTSTQVNVSSKEGLCTSRDDLRMGSQEIEASISFMGATGDQYSNKVHIKVVLPHTDGLIPLISTKRLINVKRIMRPGVLRVAKHKCSNLLDLNEIPTGFGFVVGFEKDNNGMNRGEPYQYSVELRGNKTLRFYKSLDLESCLWTFNSYFDISELTQYCGASVTSDQQSRQISQSQLTVRVPLHVSYVYRVPRTRGDWVHYDHTLHLRLHLSYDTAVMLNNGVQTPEGNLFNGELWPTSISVSEKDKRLVVNFKTKTKFRGIYLIKNPNTETAALVMSRERPHLSFSLKLVSSEKTYDYPQQNWQFQSHYSLRDYTGVYFIKLIPCTADAGTPFSEPLKCHPRDPVTFSLPIRFQQVPDPVPAKFTLSTQFLLLSERDQWLNTNPNEIDNLKVDAAFSKDSKIYGRISLREGSGLGRDGKGYAVEAQKDKEEPATTDTHLSNVPFHAKFAEELNTTSFSEDPGSDGFVINSAPLFEVPERKKWFMHAIYSVSPRSRSRSSRSVKLRNSETISESSSVSHVVSEVDSNRVSRIHRRNADGKDFVGATGQGTNIKMIRLLLEPEAGTHHQNTSLAKEDKQMETKTSLVNPLVIGIAGVCVVLLVALVIMGVLFRRKLLTEQSQNAAPVKTNPKKVTLAQSGGVAV</sequence>
<evidence type="ECO:0000256" key="2">
    <source>
        <dbReference type="ARBA" id="ARBA00022723"/>
    </source>
</evidence>
<evidence type="ECO:0000256" key="6">
    <source>
        <dbReference type="ARBA" id="ARBA00022889"/>
    </source>
</evidence>
<name>A0AAD9V070_ACRCE</name>
<dbReference type="InterPro" id="IPR039005">
    <property type="entry name" value="CSPG_rpt"/>
</dbReference>
<reference evidence="11" key="2">
    <citation type="journal article" date="2023" name="Science">
        <title>Genomic signatures of disease resistance in endangered staghorn corals.</title>
        <authorList>
            <person name="Vollmer S.V."/>
            <person name="Selwyn J.D."/>
            <person name="Despard B.A."/>
            <person name="Roesel C.L."/>
        </authorList>
    </citation>
    <scope>NUCLEOTIDE SEQUENCE</scope>
    <source>
        <strain evidence="11">K2</strain>
    </source>
</reference>
<keyword evidence="6" id="KW-0130">Cell adhesion</keyword>
<feature type="repeat" description="CSPG" evidence="8">
    <location>
        <begin position="1110"/>
        <end position="1203"/>
    </location>
</feature>
<feature type="repeat" description="CSPG" evidence="8">
    <location>
        <begin position="758"/>
        <end position="849"/>
    </location>
</feature>
<keyword evidence="3" id="KW-0732">Signal</keyword>
<gene>
    <name evidence="11" type="ORF">P5673_021969</name>
</gene>
<feature type="domain" description="Calx-beta" evidence="10">
    <location>
        <begin position="1795"/>
        <end position="1910"/>
    </location>
</feature>
<evidence type="ECO:0000256" key="1">
    <source>
        <dbReference type="ARBA" id="ARBA00005529"/>
    </source>
</evidence>
<dbReference type="GO" id="GO:0046872">
    <property type="term" value="F:metal ion binding"/>
    <property type="evidence" value="ECO:0007669"/>
    <property type="project" value="UniProtKB-KW"/>
</dbReference>
<feature type="domain" description="Calx-beta" evidence="10">
    <location>
        <begin position="2162"/>
        <end position="2266"/>
    </location>
</feature>
<feature type="repeat" description="CSPG" evidence="8">
    <location>
        <begin position="1343"/>
        <end position="1435"/>
    </location>
</feature>
<dbReference type="GO" id="GO:0016020">
    <property type="term" value="C:membrane"/>
    <property type="evidence" value="ECO:0007669"/>
    <property type="project" value="InterPro"/>
</dbReference>
<feature type="repeat" description="CSPG" evidence="8">
    <location>
        <begin position="1455"/>
        <end position="1543"/>
    </location>
</feature>
<dbReference type="InterPro" id="IPR045658">
    <property type="entry name" value="FRAS1-rel_N"/>
</dbReference>
<keyword evidence="12" id="KW-1185">Reference proteome</keyword>
<protein>
    <submittedName>
        <fullName evidence="11">FRAS1-related extracellular matrix protein 2</fullName>
    </submittedName>
</protein>
<dbReference type="Pfam" id="PF16184">
    <property type="entry name" value="Cadherin_3"/>
    <property type="match status" value="10"/>
</dbReference>
<evidence type="ECO:0000256" key="8">
    <source>
        <dbReference type="PROSITE-ProRule" id="PRU01201"/>
    </source>
</evidence>
<dbReference type="InterPro" id="IPR038081">
    <property type="entry name" value="CalX-like_sf"/>
</dbReference>
<feature type="domain" description="Calx-beta" evidence="10">
    <location>
        <begin position="2046"/>
        <end position="2148"/>
    </location>
</feature>
<dbReference type="PANTHER" id="PTHR45739">
    <property type="entry name" value="MATRIX PROTEIN, PUTATIVE-RELATED"/>
    <property type="match status" value="1"/>
</dbReference>
<evidence type="ECO:0000256" key="4">
    <source>
        <dbReference type="ARBA" id="ARBA00022737"/>
    </source>
</evidence>
<evidence type="ECO:0000256" key="7">
    <source>
        <dbReference type="ARBA" id="ARBA00023180"/>
    </source>
</evidence>
<dbReference type="SMART" id="SM00237">
    <property type="entry name" value="Calx_beta"/>
    <property type="match status" value="5"/>
</dbReference>
<keyword evidence="7" id="KW-0325">Glycoprotein</keyword>
<feature type="repeat" description="CSPG" evidence="8">
    <location>
        <begin position="629"/>
        <end position="736"/>
    </location>
</feature>
<feature type="domain" description="Calx-beta" evidence="10">
    <location>
        <begin position="1925"/>
        <end position="2031"/>
    </location>
</feature>
<keyword evidence="2" id="KW-0479">Metal-binding</keyword>
<dbReference type="InterPro" id="IPR051561">
    <property type="entry name" value="FRAS1_ECM"/>
</dbReference>
<organism evidence="11 12">
    <name type="scientific">Acropora cervicornis</name>
    <name type="common">Staghorn coral</name>
    <dbReference type="NCBI Taxonomy" id="6130"/>
    <lineage>
        <taxon>Eukaryota</taxon>
        <taxon>Metazoa</taxon>
        <taxon>Cnidaria</taxon>
        <taxon>Anthozoa</taxon>
        <taxon>Hexacorallia</taxon>
        <taxon>Scleractinia</taxon>
        <taxon>Astrocoeniina</taxon>
        <taxon>Acroporidae</taxon>
        <taxon>Acropora</taxon>
    </lineage>
</organism>
<keyword evidence="4" id="KW-0677">Repeat</keyword>
<dbReference type="EMBL" id="JARQWQ010000058">
    <property type="protein sequence ID" value="KAK2555980.1"/>
    <property type="molecule type" value="Genomic_DNA"/>
</dbReference>
<keyword evidence="5" id="KW-0106">Calcium</keyword>
<evidence type="ECO:0000256" key="5">
    <source>
        <dbReference type="ARBA" id="ARBA00022837"/>
    </source>
</evidence>
<feature type="repeat" description="CSPG" evidence="8">
    <location>
        <begin position="375"/>
        <end position="463"/>
    </location>
</feature>
<dbReference type="Pfam" id="PF03160">
    <property type="entry name" value="Calx-beta"/>
    <property type="match status" value="3"/>
</dbReference>
<dbReference type="SUPFAM" id="SSF141072">
    <property type="entry name" value="CalX-like"/>
    <property type="match status" value="5"/>
</dbReference>
<dbReference type="GO" id="GO:0007154">
    <property type="term" value="P:cell communication"/>
    <property type="evidence" value="ECO:0007669"/>
    <property type="project" value="InterPro"/>
</dbReference>